<accession>A0A8S5QXE9</accession>
<evidence type="ECO:0000313" key="1">
    <source>
        <dbReference type="EMBL" id="DAE23397.1"/>
    </source>
</evidence>
<name>A0A8S5QXE9_9CAUD</name>
<organism evidence="1">
    <name type="scientific">Myoviridae sp. ctcPl3</name>
    <dbReference type="NCBI Taxonomy" id="2826669"/>
    <lineage>
        <taxon>Viruses</taxon>
        <taxon>Duplodnaviria</taxon>
        <taxon>Heunggongvirae</taxon>
        <taxon>Uroviricota</taxon>
        <taxon>Caudoviricetes</taxon>
    </lineage>
</organism>
<reference evidence="1" key="1">
    <citation type="journal article" date="2021" name="Proc. Natl. Acad. Sci. U.S.A.">
        <title>A Catalog of Tens of Thousands of Viruses from Human Metagenomes Reveals Hidden Associations with Chronic Diseases.</title>
        <authorList>
            <person name="Tisza M.J."/>
            <person name="Buck C.B."/>
        </authorList>
    </citation>
    <scope>NUCLEOTIDE SEQUENCE</scope>
    <source>
        <strain evidence="1">CtcPl3</strain>
    </source>
</reference>
<protein>
    <submittedName>
        <fullName evidence="1">Uncharacterized protein</fullName>
    </submittedName>
</protein>
<sequence>MKTKFVKETDRKGTYIIEGSFDGTFFNIKRFICQVQEQETEKETQELANFILSKLNS</sequence>
<proteinExistence type="predicted"/>
<dbReference type="EMBL" id="BK015752">
    <property type="protein sequence ID" value="DAE23397.1"/>
    <property type="molecule type" value="Genomic_DNA"/>
</dbReference>